<evidence type="ECO:0000256" key="5">
    <source>
        <dbReference type="ARBA" id="ARBA00023163"/>
    </source>
</evidence>
<feature type="domain" description="HTH myb-type" evidence="8">
    <location>
        <begin position="1"/>
        <end position="28"/>
    </location>
</feature>
<keyword evidence="4" id="KW-0238">DNA-binding</keyword>
<comment type="caution">
    <text evidence="9">The sequence shown here is derived from an EMBL/GenBank/DDBJ whole genome shotgun (WGS) entry which is preliminary data.</text>
</comment>
<dbReference type="InterPro" id="IPR017930">
    <property type="entry name" value="Myb_dom"/>
</dbReference>
<evidence type="ECO:0000313" key="10">
    <source>
        <dbReference type="Proteomes" id="UP000824469"/>
    </source>
</evidence>
<name>A0AA38GQ88_TAXCH</name>
<keyword evidence="3" id="KW-0805">Transcription regulation</keyword>
<accession>A0AA38GQ88</accession>
<feature type="domain" description="Myb-like" evidence="7">
    <location>
        <begin position="1"/>
        <end position="24"/>
    </location>
</feature>
<dbReference type="GO" id="GO:0005634">
    <property type="term" value="C:nucleus"/>
    <property type="evidence" value="ECO:0007669"/>
    <property type="project" value="UniProtKB-SubCell"/>
</dbReference>
<keyword evidence="10" id="KW-1185">Reference proteome</keyword>
<dbReference type="Gene3D" id="1.10.10.60">
    <property type="entry name" value="Homeodomain-like"/>
    <property type="match status" value="1"/>
</dbReference>
<evidence type="ECO:0000256" key="6">
    <source>
        <dbReference type="ARBA" id="ARBA00023242"/>
    </source>
</evidence>
<dbReference type="PROSITE" id="PS50090">
    <property type="entry name" value="MYB_LIKE"/>
    <property type="match status" value="1"/>
</dbReference>
<evidence type="ECO:0000256" key="3">
    <source>
        <dbReference type="ARBA" id="ARBA00023015"/>
    </source>
</evidence>
<proteinExistence type="predicted"/>
<dbReference type="Pfam" id="PF00249">
    <property type="entry name" value="Myb_DNA-binding"/>
    <property type="match status" value="1"/>
</dbReference>
<evidence type="ECO:0000256" key="4">
    <source>
        <dbReference type="ARBA" id="ARBA00023125"/>
    </source>
</evidence>
<dbReference type="EMBL" id="JAHRHJ020000002">
    <property type="protein sequence ID" value="KAH9326363.1"/>
    <property type="molecule type" value="Genomic_DNA"/>
</dbReference>
<keyword evidence="5" id="KW-0804">Transcription</keyword>
<evidence type="ECO:0000259" key="7">
    <source>
        <dbReference type="PROSITE" id="PS50090"/>
    </source>
</evidence>
<sequence length="126" mass="14413">WSRIAESLPGRTDNAIKNYWRTHLKKNNNLQECGSSMHGNHIKEAEYACGTSSTIPICESIDELGWKEESSFTRDGGKSIAALAEEWFTMESVNGIALWELYADEKVHCFSRTEFCTDELWNMDEL</sequence>
<dbReference type="CDD" id="cd00167">
    <property type="entry name" value="SANT"/>
    <property type="match status" value="1"/>
</dbReference>
<feature type="non-terminal residue" evidence="9">
    <location>
        <position position="1"/>
    </location>
</feature>
<dbReference type="GO" id="GO:0043565">
    <property type="term" value="F:sequence-specific DNA binding"/>
    <property type="evidence" value="ECO:0007669"/>
    <property type="project" value="InterPro"/>
</dbReference>
<dbReference type="AlphaFoldDB" id="A0AA38GQ88"/>
<keyword evidence="6" id="KW-0539">Nucleus</keyword>
<evidence type="ECO:0000256" key="2">
    <source>
        <dbReference type="ARBA" id="ARBA00022737"/>
    </source>
</evidence>
<dbReference type="InterPro" id="IPR009057">
    <property type="entry name" value="Homeodomain-like_sf"/>
</dbReference>
<dbReference type="PANTHER" id="PTHR45675">
    <property type="entry name" value="MYB TRANSCRIPTION FACTOR-RELATED-RELATED"/>
    <property type="match status" value="1"/>
</dbReference>
<dbReference type="InterPro" id="IPR044676">
    <property type="entry name" value="EOBI/EOBII-like_plant"/>
</dbReference>
<evidence type="ECO:0000259" key="8">
    <source>
        <dbReference type="PROSITE" id="PS51294"/>
    </source>
</evidence>
<dbReference type="SUPFAM" id="SSF46689">
    <property type="entry name" value="Homeodomain-like"/>
    <property type="match status" value="1"/>
</dbReference>
<evidence type="ECO:0000313" key="9">
    <source>
        <dbReference type="EMBL" id="KAH9326363.1"/>
    </source>
</evidence>
<protein>
    <submittedName>
        <fullName evidence="9">Uncharacterized protein</fullName>
    </submittedName>
</protein>
<dbReference type="InterPro" id="IPR001005">
    <property type="entry name" value="SANT/Myb"/>
</dbReference>
<gene>
    <name evidence="9" type="ORF">KI387_006541</name>
</gene>
<comment type="subcellular location">
    <subcellularLocation>
        <location evidence="1">Nucleus</location>
    </subcellularLocation>
</comment>
<reference evidence="9 10" key="1">
    <citation type="journal article" date="2021" name="Nat. Plants">
        <title>The Taxus genome provides insights into paclitaxel biosynthesis.</title>
        <authorList>
            <person name="Xiong X."/>
            <person name="Gou J."/>
            <person name="Liao Q."/>
            <person name="Li Y."/>
            <person name="Zhou Q."/>
            <person name="Bi G."/>
            <person name="Li C."/>
            <person name="Du R."/>
            <person name="Wang X."/>
            <person name="Sun T."/>
            <person name="Guo L."/>
            <person name="Liang H."/>
            <person name="Lu P."/>
            <person name="Wu Y."/>
            <person name="Zhang Z."/>
            <person name="Ro D.K."/>
            <person name="Shang Y."/>
            <person name="Huang S."/>
            <person name="Yan J."/>
        </authorList>
    </citation>
    <scope>NUCLEOTIDE SEQUENCE [LARGE SCALE GENOMIC DNA]</scope>
    <source>
        <strain evidence="9">Ta-2019</strain>
    </source>
</reference>
<keyword evidence="2" id="KW-0677">Repeat</keyword>
<evidence type="ECO:0000256" key="1">
    <source>
        <dbReference type="ARBA" id="ARBA00004123"/>
    </source>
</evidence>
<dbReference type="GO" id="GO:0003700">
    <property type="term" value="F:DNA-binding transcription factor activity"/>
    <property type="evidence" value="ECO:0007669"/>
    <property type="project" value="InterPro"/>
</dbReference>
<organism evidence="9 10">
    <name type="scientific">Taxus chinensis</name>
    <name type="common">Chinese yew</name>
    <name type="synonym">Taxus wallichiana var. chinensis</name>
    <dbReference type="NCBI Taxonomy" id="29808"/>
    <lineage>
        <taxon>Eukaryota</taxon>
        <taxon>Viridiplantae</taxon>
        <taxon>Streptophyta</taxon>
        <taxon>Embryophyta</taxon>
        <taxon>Tracheophyta</taxon>
        <taxon>Spermatophyta</taxon>
        <taxon>Pinopsida</taxon>
        <taxon>Pinidae</taxon>
        <taxon>Conifers II</taxon>
        <taxon>Cupressales</taxon>
        <taxon>Taxaceae</taxon>
        <taxon>Taxus</taxon>
    </lineage>
</organism>
<dbReference type="PROSITE" id="PS51294">
    <property type="entry name" value="HTH_MYB"/>
    <property type="match status" value="1"/>
</dbReference>
<dbReference type="Proteomes" id="UP000824469">
    <property type="component" value="Unassembled WGS sequence"/>
</dbReference>